<gene>
    <name evidence="2" type="ORF">G3I50_26820</name>
</gene>
<evidence type="ECO:0000259" key="1">
    <source>
        <dbReference type="Pfam" id="PF04149"/>
    </source>
</evidence>
<name>A0A7K3S390_9ACTN</name>
<dbReference type="InterPro" id="IPR007278">
    <property type="entry name" value="DUF397"/>
</dbReference>
<evidence type="ECO:0000313" key="3">
    <source>
        <dbReference type="Proteomes" id="UP000469670"/>
    </source>
</evidence>
<protein>
    <submittedName>
        <fullName evidence="2">DUF397 domain-containing protein</fullName>
    </submittedName>
</protein>
<comment type="caution">
    <text evidence="2">The sequence shown here is derived from an EMBL/GenBank/DDBJ whole genome shotgun (WGS) entry which is preliminary data.</text>
</comment>
<dbReference type="Pfam" id="PF04149">
    <property type="entry name" value="DUF397"/>
    <property type="match status" value="1"/>
</dbReference>
<reference evidence="2 3" key="1">
    <citation type="submission" date="2020-01" db="EMBL/GenBank/DDBJ databases">
        <title>Insect and environment-associated Actinomycetes.</title>
        <authorList>
            <person name="Currrie C."/>
            <person name="Chevrette M."/>
            <person name="Carlson C."/>
            <person name="Stubbendieck R."/>
            <person name="Wendt-Pienkowski E."/>
        </authorList>
    </citation>
    <scope>NUCLEOTIDE SEQUENCE [LARGE SCALE GENOMIC DNA]</scope>
    <source>
        <strain evidence="2 3">SID7590</strain>
    </source>
</reference>
<feature type="domain" description="DUF397" evidence="1">
    <location>
        <begin position="6"/>
        <end position="61"/>
    </location>
</feature>
<proteinExistence type="predicted"/>
<sequence>MASEEEWTKSSYSSQDNGNCVETTVNSAAITESGLVGVRDSKAKGGPALAFTHAAWTGFVGLLHSGEGDFGVVD</sequence>
<dbReference type="Proteomes" id="UP000469670">
    <property type="component" value="Unassembled WGS sequence"/>
</dbReference>
<dbReference type="EMBL" id="JAAGMP010001186">
    <property type="protein sequence ID" value="NEC21829.1"/>
    <property type="molecule type" value="Genomic_DNA"/>
</dbReference>
<accession>A0A7K3S390</accession>
<organism evidence="2 3">
    <name type="scientific">Streptomyces parvus</name>
    <dbReference type="NCBI Taxonomy" id="66428"/>
    <lineage>
        <taxon>Bacteria</taxon>
        <taxon>Bacillati</taxon>
        <taxon>Actinomycetota</taxon>
        <taxon>Actinomycetes</taxon>
        <taxon>Kitasatosporales</taxon>
        <taxon>Streptomycetaceae</taxon>
        <taxon>Streptomyces</taxon>
    </lineage>
</organism>
<dbReference type="AlphaFoldDB" id="A0A7K3S390"/>
<evidence type="ECO:0000313" key="2">
    <source>
        <dbReference type="EMBL" id="NEC21829.1"/>
    </source>
</evidence>